<evidence type="ECO:0000313" key="3">
    <source>
        <dbReference type="Proteomes" id="UP000799640"/>
    </source>
</evidence>
<dbReference type="Proteomes" id="UP000799640">
    <property type="component" value="Unassembled WGS sequence"/>
</dbReference>
<feature type="region of interest" description="Disordered" evidence="1">
    <location>
        <begin position="202"/>
        <end position="222"/>
    </location>
</feature>
<keyword evidence="3" id="KW-1185">Reference proteome</keyword>
<protein>
    <submittedName>
        <fullName evidence="2">Uncharacterized protein</fullName>
    </submittedName>
</protein>
<gene>
    <name evidence="2" type="ORF">EJ06DRAFT_181988</name>
</gene>
<feature type="compositionally biased region" description="Basic residues" evidence="1">
    <location>
        <begin position="202"/>
        <end position="213"/>
    </location>
</feature>
<evidence type="ECO:0000313" key="2">
    <source>
        <dbReference type="EMBL" id="KAF2396990.1"/>
    </source>
</evidence>
<proteinExistence type="predicted"/>
<dbReference type="EMBL" id="ML996705">
    <property type="protein sequence ID" value="KAF2396990.1"/>
    <property type="molecule type" value="Genomic_DNA"/>
</dbReference>
<organism evidence="2 3">
    <name type="scientific">Trichodelitschia bisporula</name>
    <dbReference type="NCBI Taxonomy" id="703511"/>
    <lineage>
        <taxon>Eukaryota</taxon>
        <taxon>Fungi</taxon>
        <taxon>Dikarya</taxon>
        <taxon>Ascomycota</taxon>
        <taxon>Pezizomycotina</taxon>
        <taxon>Dothideomycetes</taxon>
        <taxon>Dothideomycetes incertae sedis</taxon>
        <taxon>Phaeotrichales</taxon>
        <taxon>Phaeotrichaceae</taxon>
        <taxon>Trichodelitschia</taxon>
    </lineage>
</organism>
<sequence length="307" mass="34745">MTDDEPEETFYHADTSTLCTTDAELKVSPTPLQQTDCQNAEVIAPLEEMKDAEPVAVTANTVLPMTGIVPDSALVIEPEVRKVIDNIAETVSTVEAVNVNEPSACEITGEVAPPTSDDTPKPTLCTADNEEEVEPTPIQHVDSPVDMVSVETTEDVPAVEVAAPTHVEPEARKVVDHVTEASSTVDVAEASARSPGRWTLRSRMRGQRQRPLPRMRPLQQRSMSCCRTSLAHLFQRTSGVARPLRLRQTRRHLRLRQHRRLPRLRQHRLHSRLRRPRRHLRLRQPRCLPCLRRRQKPSVRTRCLRRP</sequence>
<accession>A0A6G1HLU4</accession>
<reference evidence="2" key="1">
    <citation type="journal article" date="2020" name="Stud. Mycol.">
        <title>101 Dothideomycetes genomes: a test case for predicting lifestyles and emergence of pathogens.</title>
        <authorList>
            <person name="Haridas S."/>
            <person name="Albert R."/>
            <person name="Binder M."/>
            <person name="Bloem J."/>
            <person name="Labutti K."/>
            <person name="Salamov A."/>
            <person name="Andreopoulos B."/>
            <person name="Baker S."/>
            <person name="Barry K."/>
            <person name="Bills G."/>
            <person name="Bluhm B."/>
            <person name="Cannon C."/>
            <person name="Castanera R."/>
            <person name="Culley D."/>
            <person name="Daum C."/>
            <person name="Ezra D."/>
            <person name="Gonzalez J."/>
            <person name="Henrissat B."/>
            <person name="Kuo A."/>
            <person name="Liang C."/>
            <person name="Lipzen A."/>
            <person name="Lutzoni F."/>
            <person name="Magnuson J."/>
            <person name="Mondo S."/>
            <person name="Nolan M."/>
            <person name="Ohm R."/>
            <person name="Pangilinan J."/>
            <person name="Park H.-J."/>
            <person name="Ramirez L."/>
            <person name="Alfaro M."/>
            <person name="Sun H."/>
            <person name="Tritt A."/>
            <person name="Yoshinaga Y."/>
            <person name="Zwiers L.-H."/>
            <person name="Turgeon B."/>
            <person name="Goodwin S."/>
            <person name="Spatafora J."/>
            <person name="Crous P."/>
            <person name="Grigoriev I."/>
        </authorList>
    </citation>
    <scope>NUCLEOTIDE SEQUENCE</scope>
    <source>
        <strain evidence="2">CBS 262.69</strain>
    </source>
</reference>
<dbReference type="AlphaFoldDB" id="A0A6G1HLU4"/>
<name>A0A6G1HLU4_9PEZI</name>
<evidence type="ECO:0000256" key="1">
    <source>
        <dbReference type="SAM" id="MobiDB-lite"/>
    </source>
</evidence>